<name>A0A7J7KW47_9MAGN</name>
<proteinExistence type="predicted"/>
<accession>A0A7J7KW47</accession>
<comment type="caution">
    <text evidence="1">The sequence shown here is derived from an EMBL/GenBank/DDBJ whole genome shotgun (WGS) entry which is preliminary data.</text>
</comment>
<evidence type="ECO:0000313" key="1">
    <source>
        <dbReference type="EMBL" id="KAF6134542.1"/>
    </source>
</evidence>
<sequence length="92" mass="10681">NARIINDVSKVFLFANYTFCAYHISNNIKTTLESMRTTFRMAAEALTTIDFDKHLNSIQNMDPVGLQDILGIPKVIWYNLYIPMSRYVVILY</sequence>
<dbReference type="AlphaFoldDB" id="A0A7J7KW47"/>
<gene>
    <name evidence="1" type="ORF">GIB67_022282</name>
</gene>
<protein>
    <submittedName>
        <fullName evidence="1">Uncharacterized protein</fullName>
    </submittedName>
</protein>
<dbReference type="Proteomes" id="UP000541444">
    <property type="component" value="Unassembled WGS sequence"/>
</dbReference>
<organism evidence="1 2">
    <name type="scientific">Kingdonia uniflora</name>
    <dbReference type="NCBI Taxonomy" id="39325"/>
    <lineage>
        <taxon>Eukaryota</taxon>
        <taxon>Viridiplantae</taxon>
        <taxon>Streptophyta</taxon>
        <taxon>Embryophyta</taxon>
        <taxon>Tracheophyta</taxon>
        <taxon>Spermatophyta</taxon>
        <taxon>Magnoliopsida</taxon>
        <taxon>Ranunculales</taxon>
        <taxon>Circaeasteraceae</taxon>
        <taxon>Kingdonia</taxon>
    </lineage>
</organism>
<feature type="non-terminal residue" evidence="1">
    <location>
        <position position="1"/>
    </location>
</feature>
<evidence type="ECO:0000313" key="2">
    <source>
        <dbReference type="Proteomes" id="UP000541444"/>
    </source>
</evidence>
<dbReference type="EMBL" id="JACGCM010002835">
    <property type="protein sequence ID" value="KAF6134542.1"/>
    <property type="molecule type" value="Genomic_DNA"/>
</dbReference>
<reference evidence="1 2" key="1">
    <citation type="journal article" date="2020" name="IScience">
        <title>Genome Sequencing of the Endangered Kingdonia uniflora (Circaeasteraceae, Ranunculales) Reveals Potential Mechanisms of Evolutionary Specialization.</title>
        <authorList>
            <person name="Sun Y."/>
            <person name="Deng T."/>
            <person name="Zhang A."/>
            <person name="Moore M.J."/>
            <person name="Landis J.B."/>
            <person name="Lin N."/>
            <person name="Zhang H."/>
            <person name="Zhang X."/>
            <person name="Huang J."/>
            <person name="Zhang X."/>
            <person name="Sun H."/>
            <person name="Wang H."/>
        </authorList>
    </citation>
    <scope>NUCLEOTIDE SEQUENCE [LARGE SCALE GENOMIC DNA]</scope>
    <source>
        <strain evidence="1">TB1705</strain>
        <tissue evidence="1">Leaf</tissue>
    </source>
</reference>
<keyword evidence="2" id="KW-1185">Reference proteome</keyword>